<sequence>MAMCADLIEYLVWRARFLGLRGRHGHGKQY</sequence>
<evidence type="ECO:0000313" key="1">
    <source>
        <dbReference type="EMBL" id="ROO27834.1"/>
    </source>
</evidence>
<dbReference type="AlphaFoldDB" id="A0A423PQE7"/>
<protein>
    <submittedName>
        <fullName evidence="1">Uncharacterized protein</fullName>
    </submittedName>
</protein>
<gene>
    <name evidence="1" type="ORF">SAOR_07095</name>
</gene>
<keyword evidence="2" id="KW-1185">Reference proteome</keyword>
<dbReference type="EMBL" id="AYKH01000012">
    <property type="protein sequence ID" value="ROO27834.1"/>
    <property type="molecule type" value="Genomic_DNA"/>
</dbReference>
<evidence type="ECO:0000313" key="2">
    <source>
        <dbReference type="Proteomes" id="UP000283993"/>
    </source>
</evidence>
<comment type="caution">
    <text evidence="1">The sequence shown here is derived from an EMBL/GenBank/DDBJ whole genome shotgun (WGS) entry which is preliminary data.</text>
</comment>
<accession>A0A423PQE7</accession>
<dbReference type="Proteomes" id="UP000283993">
    <property type="component" value="Unassembled WGS sequence"/>
</dbReference>
<name>A0A423PQE7_9GAMM</name>
<organism evidence="1 2">
    <name type="scientific">Salinisphaera orenii MK-B5</name>
    <dbReference type="NCBI Taxonomy" id="856730"/>
    <lineage>
        <taxon>Bacteria</taxon>
        <taxon>Pseudomonadati</taxon>
        <taxon>Pseudomonadota</taxon>
        <taxon>Gammaproteobacteria</taxon>
        <taxon>Salinisphaerales</taxon>
        <taxon>Salinisphaeraceae</taxon>
        <taxon>Salinisphaera</taxon>
    </lineage>
</organism>
<proteinExistence type="predicted"/>
<reference evidence="1 2" key="1">
    <citation type="submission" date="2013-10" db="EMBL/GenBank/DDBJ databases">
        <title>Salinisphaera orenii MK-B5 Genome Sequencing.</title>
        <authorList>
            <person name="Lai Q."/>
            <person name="Li C."/>
            <person name="Shao Z."/>
        </authorList>
    </citation>
    <scope>NUCLEOTIDE SEQUENCE [LARGE SCALE GENOMIC DNA]</scope>
    <source>
        <strain evidence="1 2">MK-B5</strain>
    </source>
</reference>